<dbReference type="PIRSF" id="PIRSF006593">
    <property type="entry name" value="UCP006593"/>
    <property type="match status" value="1"/>
</dbReference>
<accession>A0A5K7YTB6</accession>
<gene>
    <name evidence="2" type="ORF">DSCA_18070</name>
</gene>
<sequence length="244" mass="26453">MDLDQPPPVLGQRLHRRLREISGVADPYRAEKNRLNRMAMGVVSRIEARMRMAQNTLTTAVQLAIAGNVIDLGASASITREDVLRSVDQALAEPLTGDQDRFRQAVGSARQILYLADNAGEIVFDRLLIEALSPDRVTLAVRGAPVINDATMADAQAAGIHRICSVIDNGSDAPGTLLDDCSRVFRQRFMEADLIIAKGQGNFETLSESPYPVFFLFKVKCPVIGAHAGLPVGTHVLARSRAAP</sequence>
<evidence type="ECO:0000313" key="2">
    <source>
        <dbReference type="EMBL" id="BBO67877.1"/>
    </source>
</evidence>
<dbReference type="EMBL" id="AP021874">
    <property type="protein sequence ID" value="BBO67877.1"/>
    <property type="molecule type" value="Genomic_DNA"/>
</dbReference>
<keyword evidence="3" id="KW-1185">Reference proteome</keyword>
<reference evidence="2 3" key="1">
    <citation type="submission" date="2019-11" db="EMBL/GenBank/DDBJ databases">
        <title>Comparative genomics of hydrocarbon-degrading Desulfosarcina strains.</title>
        <authorList>
            <person name="Watanabe M."/>
            <person name="Kojima H."/>
            <person name="Fukui M."/>
        </authorList>
    </citation>
    <scope>NUCLEOTIDE SEQUENCE [LARGE SCALE GENOMIC DNA]</scope>
    <source>
        <strain evidence="2 3">PL12</strain>
    </source>
</reference>
<dbReference type="InterPro" id="IPR002791">
    <property type="entry name" value="ARMT1-like_metal-bd"/>
</dbReference>
<protein>
    <recommendedName>
        <fullName evidence="1">Damage-control phosphatase ARMT1-like metal-binding domain-containing protein</fullName>
    </recommendedName>
</protein>
<evidence type="ECO:0000259" key="1">
    <source>
        <dbReference type="Pfam" id="PF01937"/>
    </source>
</evidence>
<feature type="domain" description="Damage-control phosphatase ARMT1-like metal-binding" evidence="1">
    <location>
        <begin position="5"/>
        <end position="234"/>
    </location>
</feature>
<dbReference type="KEGG" id="dalk:DSCA_18070"/>
<proteinExistence type="predicted"/>
<dbReference type="Gene3D" id="3.40.50.10880">
    <property type="entry name" value="Uncharacterised protein PF01937, DUF89, domain 3"/>
    <property type="match status" value="1"/>
</dbReference>
<name>A0A5K7YTB6_9BACT</name>
<dbReference type="Pfam" id="PF01937">
    <property type="entry name" value="ARMT1-like_dom"/>
    <property type="match status" value="1"/>
</dbReference>
<dbReference type="Gene3D" id="1.10.285.20">
    <property type="entry name" value="Uncharacterised protein PF01937, DUF89, domain 2"/>
    <property type="match status" value="1"/>
</dbReference>
<dbReference type="InterPro" id="IPR014444">
    <property type="entry name" value="PH1575-like"/>
</dbReference>
<dbReference type="AlphaFoldDB" id="A0A5K7YTB6"/>
<dbReference type="Proteomes" id="UP000427906">
    <property type="component" value="Chromosome"/>
</dbReference>
<organism evidence="2 3">
    <name type="scientific">Desulfosarcina alkanivorans</name>
    <dbReference type="NCBI Taxonomy" id="571177"/>
    <lineage>
        <taxon>Bacteria</taxon>
        <taxon>Pseudomonadati</taxon>
        <taxon>Thermodesulfobacteriota</taxon>
        <taxon>Desulfobacteria</taxon>
        <taxon>Desulfobacterales</taxon>
        <taxon>Desulfosarcinaceae</taxon>
        <taxon>Desulfosarcina</taxon>
    </lineage>
</organism>
<evidence type="ECO:0000313" key="3">
    <source>
        <dbReference type="Proteomes" id="UP000427906"/>
    </source>
</evidence>
<dbReference type="InterPro" id="IPR036075">
    <property type="entry name" value="ARMT-1-like_metal-bd_sf"/>
</dbReference>
<dbReference type="SUPFAM" id="SSF111321">
    <property type="entry name" value="AF1104-like"/>
    <property type="match status" value="1"/>
</dbReference>